<comment type="caution">
    <text evidence="1">The sequence shown here is derived from an EMBL/GenBank/DDBJ whole genome shotgun (WGS) entry which is preliminary data.</text>
</comment>
<proteinExistence type="predicted"/>
<protein>
    <submittedName>
        <fullName evidence="1">Uncharacterized protein</fullName>
    </submittedName>
</protein>
<organism evidence="1 2">
    <name type="scientific">Dallia pectoralis</name>
    <name type="common">Alaska blackfish</name>
    <dbReference type="NCBI Taxonomy" id="75939"/>
    <lineage>
        <taxon>Eukaryota</taxon>
        <taxon>Metazoa</taxon>
        <taxon>Chordata</taxon>
        <taxon>Craniata</taxon>
        <taxon>Vertebrata</taxon>
        <taxon>Euteleostomi</taxon>
        <taxon>Actinopterygii</taxon>
        <taxon>Neopterygii</taxon>
        <taxon>Teleostei</taxon>
        <taxon>Protacanthopterygii</taxon>
        <taxon>Esociformes</taxon>
        <taxon>Umbridae</taxon>
        <taxon>Dallia</taxon>
    </lineage>
</organism>
<evidence type="ECO:0000313" key="1">
    <source>
        <dbReference type="EMBL" id="KAJ8009001.1"/>
    </source>
</evidence>
<name>A0ACC2GZC1_DALPE</name>
<gene>
    <name evidence="1" type="ORF">DPEC_G00084270</name>
</gene>
<sequence length="195" mass="21509">MCFTFSSSKQQAYELTPDPHPTQPQEWAVALRSHKAVQEGALSPDAIRQFSAIRGEEHYNRTCLTPDLSCSLSSPVLSTPTTSDNLWENVTTGGSNPLSGGWLDAHRPPDHPHVQRHFTHSARGNTGRGSCDCRGPGLENTCHQRACQSTRASEAVHTENHKETHRERGAHETSQTTSHCGLSHLAQQKDITRLE</sequence>
<dbReference type="Proteomes" id="UP001157502">
    <property type="component" value="Chromosome 7"/>
</dbReference>
<evidence type="ECO:0000313" key="2">
    <source>
        <dbReference type="Proteomes" id="UP001157502"/>
    </source>
</evidence>
<accession>A0ACC2GZC1</accession>
<reference evidence="1" key="1">
    <citation type="submission" date="2021-05" db="EMBL/GenBank/DDBJ databases">
        <authorList>
            <person name="Pan Q."/>
            <person name="Jouanno E."/>
            <person name="Zahm M."/>
            <person name="Klopp C."/>
            <person name="Cabau C."/>
            <person name="Louis A."/>
            <person name="Berthelot C."/>
            <person name="Parey E."/>
            <person name="Roest Crollius H."/>
            <person name="Montfort J."/>
            <person name="Robinson-Rechavi M."/>
            <person name="Bouchez O."/>
            <person name="Lampietro C."/>
            <person name="Lopez Roques C."/>
            <person name="Donnadieu C."/>
            <person name="Postlethwait J."/>
            <person name="Bobe J."/>
            <person name="Dillon D."/>
            <person name="Chandos A."/>
            <person name="von Hippel F."/>
            <person name="Guiguen Y."/>
        </authorList>
    </citation>
    <scope>NUCLEOTIDE SEQUENCE</scope>
    <source>
        <strain evidence="1">YG-Jan2019</strain>
    </source>
</reference>
<dbReference type="EMBL" id="CM055734">
    <property type="protein sequence ID" value="KAJ8009001.1"/>
    <property type="molecule type" value="Genomic_DNA"/>
</dbReference>
<keyword evidence="2" id="KW-1185">Reference proteome</keyword>